<gene>
    <name evidence="1" type="ORF">Tci_886513</name>
</gene>
<dbReference type="AlphaFoldDB" id="A0A699U3W2"/>
<dbReference type="EMBL" id="BKCJ011280144">
    <property type="protein sequence ID" value="GFD14544.1"/>
    <property type="molecule type" value="Genomic_DNA"/>
</dbReference>
<comment type="caution">
    <text evidence="1">The sequence shown here is derived from an EMBL/GenBank/DDBJ whole genome shotgun (WGS) entry which is preliminary data.</text>
</comment>
<organism evidence="1">
    <name type="scientific">Tanacetum cinerariifolium</name>
    <name type="common">Dalmatian daisy</name>
    <name type="synonym">Chrysanthemum cinerariifolium</name>
    <dbReference type="NCBI Taxonomy" id="118510"/>
    <lineage>
        <taxon>Eukaryota</taxon>
        <taxon>Viridiplantae</taxon>
        <taxon>Streptophyta</taxon>
        <taxon>Embryophyta</taxon>
        <taxon>Tracheophyta</taxon>
        <taxon>Spermatophyta</taxon>
        <taxon>Magnoliopsida</taxon>
        <taxon>eudicotyledons</taxon>
        <taxon>Gunneridae</taxon>
        <taxon>Pentapetalae</taxon>
        <taxon>asterids</taxon>
        <taxon>campanulids</taxon>
        <taxon>Asterales</taxon>
        <taxon>Asteraceae</taxon>
        <taxon>Asteroideae</taxon>
        <taxon>Anthemideae</taxon>
        <taxon>Anthemidinae</taxon>
        <taxon>Tanacetum</taxon>
    </lineage>
</organism>
<reference evidence="1" key="1">
    <citation type="journal article" date="2019" name="Sci. Rep.">
        <title>Draft genome of Tanacetum cinerariifolium, the natural source of mosquito coil.</title>
        <authorList>
            <person name="Yamashiro T."/>
            <person name="Shiraishi A."/>
            <person name="Satake H."/>
            <person name="Nakayama K."/>
        </authorList>
    </citation>
    <scope>NUCLEOTIDE SEQUENCE</scope>
</reference>
<protein>
    <submittedName>
        <fullName evidence="1">Uncharacterized protein</fullName>
    </submittedName>
</protein>
<feature type="non-terminal residue" evidence="1">
    <location>
        <position position="1"/>
    </location>
</feature>
<accession>A0A699U3W2</accession>
<evidence type="ECO:0000313" key="1">
    <source>
        <dbReference type="EMBL" id="GFD14544.1"/>
    </source>
</evidence>
<sequence>VVVPKLHKHEVAGLDFCPHRVPQALGLVGAAAGAAQRVVFHPNARGVEVRGQVAAPAPEAAVALALAIFYGRVANEKQRRLAPG</sequence>
<name>A0A699U3W2_TANCI</name>
<proteinExistence type="predicted"/>